<keyword evidence="6 12" id="KW-0949">S-adenosyl-L-methionine</keyword>
<feature type="active site" evidence="12">
    <location>
        <position position="449"/>
    </location>
</feature>
<dbReference type="PROSITE" id="PS51679">
    <property type="entry name" value="SAM_MT_C5"/>
    <property type="match status" value="1"/>
</dbReference>
<dbReference type="GeneTree" id="ENSGT00940000156928"/>
<evidence type="ECO:0000256" key="3">
    <source>
        <dbReference type="ARBA" id="ARBA00022491"/>
    </source>
</evidence>
<evidence type="ECO:0000256" key="5">
    <source>
        <dbReference type="ARBA" id="ARBA00022679"/>
    </source>
</evidence>
<dbReference type="FunFam" id="3.40.50.150:FF:000008">
    <property type="entry name" value="DNA (Cytosine-5)-methyltransferase 3A isoform X1"/>
    <property type="match status" value="1"/>
</dbReference>
<dbReference type="SUPFAM" id="SSF53335">
    <property type="entry name" value="S-adenosyl-L-methionine-dependent methyltransferases"/>
    <property type="match status" value="1"/>
</dbReference>
<dbReference type="SUPFAM" id="SSF63748">
    <property type="entry name" value="Tudor/PWWP/MBT"/>
    <property type="match status" value="1"/>
</dbReference>
<feature type="domain" description="PHD-type" evidence="14">
    <location>
        <begin position="215"/>
        <end position="353"/>
    </location>
</feature>
<dbReference type="InterPro" id="IPR029063">
    <property type="entry name" value="SAM-dependent_MTases_sf"/>
</dbReference>
<proteinExistence type="inferred from homology"/>
<evidence type="ECO:0000259" key="14">
    <source>
        <dbReference type="PROSITE" id="PS51533"/>
    </source>
</evidence>
<evidence type="ECO:0000256" key="10">
    <source>
        <dbReference type="ARBA" id="ARBA00023125"/>
    </source>
</evidence>
<evidence type="ECO:0000256" key="4">
    <source>
        <dbReference type="ARBA" id="ARBA00022603"/>
    </source>
</evidence>
<feature type="domain" description="PWWP" evidence="13">
    <location>
        <begin position="86"/>
        <end position="144"/>
    </location>
</feature>
<dbReference type="PROSITE" id="PS50812">
    <property type="entry name" value="PWWP"/>
    <property type="match status" value="1"/>
</dbReference>
<keyword evidence="3" id="KW-0678">Repressor</keyword>
<dbReference type="GO" id="GO:0003677">
    <property type="term" value="F:DNA binding"/>
    <property type="evidence" value="ECO:0007669"/>
    <property type="project" value="UniProtKB-KW"/>
</dbReference>
<dbReference type="InterPro" id="IPR050390">
    <property type="entry name" value="C5-Methyltransferase"/>
</dbReference>
<keyword evidence="4 12" id="KW-0489">Methyltransferase</keyword>
<dbReference type="FunFam" id="3.40.50.150:FF:000011">
    <property type="entry name" value="DNA methyltransferase 3 alpha"/>
    <property type="match status" value="1"/>
</dbReference>
<dbReference type="GO" id="GO:0000122">
    <property type="term" value="P:negative regulation of transcription by RNA polymerase II"/>
    <property type="evidence" value="ECO:0007669"/>
    <property type="project" value="TreeGrafter"/>
</dbReference>
<comment type="subcellular location">
    <subcellularLocation>
        <location evidence="1">Nucleus</location>
    </subcellularLocation>
</comment>
<evidence type="ECO:0000256" key="2">
    <source>
        <dbReference type="ARBA" id="ARBA00011975"/>
    </source>
</evidence>
<dbReference type="InterPro" id="IPR025766">
    <property type="entry name" value="ADD"/>
</dbReference>
<dbReference type="SMART" id="SM00293">
    <property type="entry name" value="PWWP"/>
    <property type="match status" value="1"/>
</dbReference>
<dbReference type="GO" id="GO:0032259">
    <property type="term" value="P:methylation"/>
    <property type="evidence" value="ECO:0007669"/>
    <property type="project" value="UniProtKB-KW"/>
</dbReference>
<dbReference type="EC" id="2.1.1.37" evidence="2"/>
<dbReference type="Gene3D" id="1.10.720.50">
    <property type="entry name" value="PWWP, helical domain"/>
    <property type="match status" value="1"/>
</dbReference>
<dbReference type="GO" id="GO:0005634">
    <property type="term" value="C:nucleus"/>
    <property type="evidence" value="ECO:0007669"/>
    <property type="project" value="UniProtKB-SubCell"/>
</dbReference>
<evidence type="ECO:0000256" key="7">
    <source>
        <dbReference type="ARBA" id="ARBA00022723"/>
    </source>
</evidence>
<dbReference type="InterPro" id="IPR001525">
    <property type="entry name" value="C5_MeTfrase"/>
</dbReference>
<dbReference type="Pfam" id="PF21255">
    <property type="entry name" value="DNMT3_ADD_GATA1-like"/>
    <property type="match status" value="1"/>
</dbReference>
<keyword evidence="7" id="KW-0479">Metal-binding</keyword>
<evidence type="ECO:0000313" key="15">
    <source>
        <dbReference type="Ensembl" id="ENSSAUP00010068776.1"/>
    </source>
</evidence>
<dbReference type="InterPro" id="IPR018117">
    <property type="entry name" value="C5_DNA_meth_AS"/>
</dbReference>
<dbReference type="InterPro" id="IPR000313">
    <property type="entry name" value="PWWP_dom"/>
</dbReference>
<protein>
    <recommendedName>
        <fullName evidence="2">DNA (cytosine-5-)-methyltransferase</fullName>
        <ecNumber evidence="2">2.1.1.37</ecNumber>
    </recommendedName>
</protein>
<keyword evidence="11" id="KW-0539">Nucleus</keyword>
<dbReference type="PROSITE" id="PS00094">
    <property type="entry name" value="C5_MTASE_1"/>
    <property type="match status" value="1"/>
</dbReference>
<dbReference type="GO" id="GO:0051718">
    <property type="term" value="F:DNA (cytosine-5-)-methyltransferase activity, acting on CpG substrates"/>
    <property type="evidence" value="ECO:0007669"/>
    <property type="project" value="TreeGrafter"/>
</dbReference>
<evidence type="ECO:0000256" key="11">
    <source>
        <dbReference type="ARBA" id="ARBA00023242"/>
    </source>
</evidence>
<dbReference type="InterPro" id="IPR011011">
    <property type="entry name" value="Znf_FYVE_PHD"/>
</dbReference>
<comment type="similarity">
    <text evidence="12">Belongs to the class I-like SAM-binding methyltransferase superfamily. C5-methyltransferase family.</text>
</comment>
<evidence type="ECO:0000256" key="8">
    <source>
        <dbReference type="ARBA" id="ARBA00022771"/>
    </source>
</evidence>
<evidence type="ECO:0000259" key="13">
    <source>
        <dbReference type="PROSITE" id="PS50812"/>
    </source>
</evidence>
<keyword evidence="10" id="KW-0238">DNA-binding</keyword>
<reference evidence="15" key="1">
    <citation type="submission" date="2021-04" db="EMBL/GenBank/DDBJ databases">
        <authorList>
            <consortium name="Wellcome Sanger Institute Data Sharing"/>
        </authorList>
    </citation>
    <scope>NUCLEOTIDE SEQUENCE [LARGE SCALE GENOMIC DNA]</scope>
</reference>
<evidence type="ECO:0000256" key="1">
    <source>
        <dbReference type="ARBA" id="ARBA00004123"/>
    </source>
</evidence>
<reference evidence="15" key="2">
    <citation type="submission" date="2025-08" db="UniProtKB">
        <authorList>
            <consortium name="Ensembl"/>
        </authorList>
    </citation>
    <scope>IDENTIFICATION</scope>
</reference>
<dbReference type="Gene3D" id="2.30.30.140">
    <property type="match status" value="1"/>
</dbReference>
<evidence type="ECO:0000256" key="6">
    <source>
        <dbReference type="ARBA" id="ARBA00022691"/>
    </source>
</evidence>
<evidence type="ECO:0000256" key="12">
    <source>
        <dbReference type="PROSITE-ProRule" id="PRU01016"/>
    </source>
</evidence>
<dbReference type="Gene3D" id="3.40.50.150">
    <property type="entry name" value="Vaccinia Virus protein VP39"/>
    <property type="match status" value="2"/>
</dbReference>
<evidence type="ECO:0000256" key="9">
    <source>
        <dbReference type="ARBA" id="ARBA00022833"/>
    </source>
</evidence>
<dbReference type="PANTHER" id="PTHR23068">
    <property type="entry name" value="DNA CYTOSINE-5- -METHYLTRANSFERASE 3-RELATED"/>
    <property type="match status" value="1"/>
</dbReference>
<dbReference type="Pfam" id="PF00855">
    <property type="entry name" value="PWWP"/>
    <property type="match status" value="1"/>
</dbReference>
<accession>A0A671Z101</accession>
<dbReference type="PANTHER" id="PTHR23068:SF9">
    <property type="entry name" value="DNA (CYTOSINE-5)-METHYLTRANSFERASE 3B"/>
    <property type="match status" value="1"/>
</dbReference>
<gene>
    <name evidence="15" type="primary">DNMT3B</name>
    <name evidence="15" type="synonym">dnmt3bb.1</name>
</gene>
<keyword evidence="5 12" id="KW-0808">Transferase</keyword>
<dbReference type="InterPro" id="IPR049554">
    <property type="entry name" value="DNMT3_ADD_PHD"/>
</dbReference>
<dbReference type="PROSITE" id="PS51533">
    <property type="entry name" value="ADD"/>
    <property type="match status" value="1"/>
</dbReference>
<dbReference type="SUPFAM" id="SSF57903">
    <property type="entry name" value="FYVE/PHD zinc finger"/>
    <property type="match status" value="1"/>
</dbReference>
<dbReference type="Proteomes" id="UP000472265">
    <property type="component" value="Chromosome 7"/>
</dbReference>
<dbReference type="GO" id="GO:0008270">
    <property type="term" value="F:zinc ion binding"/>
    <property type="evidence" value="ECO:0007669"/>
    <property type="project" value="UniProtKB-KW"/>
</dbReference>
<evidence type="ECO:0000313" key="16">
    <source>
        <dbReference type="Proteomes" id="UP000472265"/>
    </source>
</evidence>
<reference evidence="15" key="3">
    <citation type="submission" date="2025-09" db="UniProtKB">
        <authorList>
            <consortium name="Ensembl"/>
        </authorList>
    </citation>
    <scope>IDENTIFICATION</scope>
</reference>
<organism evidence="15 16">
    <name type="scientific">Sparus aurata</name>
    <name type="common">Gilthead sea bream</name>
    <dbReference type="NCBI Taxonomy" id="8175"/>
    <lineage>
        <taxon>Eukaryota</taxon>
        <taxon>Metazoa</taxon>
        <taxon>Chordata</taxon>
        <taxon>Craniata</taxon>
        <taxon>Vertebrata</taxon>
        <taxon>Euteleostomi</taxon>
        <taxon>Actinopterygii</taxon>
        <taxon>Neopterygii</taxon>
        <taxon>Teleostei</taxon>
        <taxon>Neoteleostei</taxon>
        <taxon>Acanthomorphata</taxon>
        <taxon>Eupercaria</taxon>
        <taxon>Spariformes</taxon>
        <taxon>Sparidae</taxon>
        <taxon>Sparus</taxon>
    </lineage>
</organism>
<dbReference type="AlphaFoldDB" id="A0A671Z101"/>
<dbReference type="Pfam" id="PF00145">
    <property type="entry name" value="DNA_methylase"/>
    <property type="match status" value="1"/>
</dbReference>
<dbReference type="Ensembl" id="ENSSAUT00010071977.1">
    <property type="protein sequence ID" value="ENSSAUP00010068776.1"/>
    <property type="gene ID" value="ENSSAUG00010027277.1"/>
</dbReference>
<keyword evidence="9" id="KW-0862">Zinc</keyword>
<sequence length="651" mass="74473">FLFFFHRFLSSVLNTCSLRERKISNQKLDLLVCPQSFTSDQIFALPLCFFLYLRENETCYFVGKDGLTSSSLSLPPDFQDNKGFGIGELVWGKIKGFSWWPGIVVTWRATGKRQASHGMRWLQWFGDGKFSEVRREEKTDRGRGGCGRRCLFDATCKKKVLTDRSGCMCCTQMASIRAEKTFTPCESDNPDDQVKPMLDWANGGFLPKGEEGLKPTHTAGEQKRHKLSIRNKLQTFERLNKDGRESLSITFLSPCVQDVYLEMSYMYDDDGYQSYCTVCCGGREVLLCGNANCCRCFCVDCLDILVDPGASNNARYLDPWRCYMCQPLLQYGVLKRRHDWSLKLQEFFANDKGQEFEKPKIYPAVPAEQRRPIRVLSLFDGIATGYLVLRDLGFKVDQYVASEVCEDSISVGVVRHEGKIQYVHDVRDITRKNLLEWGPFDLVIGGSPCNDLSIVNPARKGLYEGTGRLFFEFYRLLSEAKPKEGEDRPFFWMFENVVAMGVNDKRDISRFLECNPVMIDAIEVSAAHRARYFWGNLPGMNRPLCASGMDKLELQDCLEHGRVAKFGKVRTITTRSNSIKQGKDQHFPVLMNGKEDILWCTELERIFGFPVHYTDVSNMGRGARQKLLGRSWSVPVIRHLFAPLKDYFACE</sequence>
<name>A0A671Z101_SPAAU</name>
<keyword evidence="16" id="KW-1185">Reference proteome</keyword>
<keyword evidence="8" id="KW-0863">Zinc-finger</keyword>